<dbReference type="AlphaFoldDB" id="A0A4Y6PYU5"/>
<dbReference type="PRINTS" id="PR00455">
    <property type="entry name" value="HTHTETR"/>
</dbReference>
<dbReference type="PANTHER" id="PTHR30055">
    <property type="entry name" value="HTH-TYPE TRANSCRIPTIONAL REGULATOR RUTR"/>
    <property type="match status" value="1"/>
</dbReference>
<keyword evidence="2 4" id="KW-0238">DNA-binding</keyword>
<feature type="domain" description="HTH tetR-type" evidence="6">
    <location>
        <begin position="9"/>
        <end position="69"/>
    </location>
</feature>
<dbReference type="InterPro" id="IPR001647">
    <property type="entry name" value="HTH_TetR"/>
</dbReference>
<dbReference type="Pfam" id="PF00440">
    <property type="entry name" value="TetR_N"/>
    <property type="match status" value="1"/>
</dbReference>
<keyword evidence="5" id="KW-0472">Membrane</keyword>
<keyword evidence="3" id="KW-0804">Transcription</keyword>
<feature type="DNA-binding region" description="H-T-H motif" evidence="4">
    <location>
        <begin position="32"/>
        <end position="51"/>
    </location>
</feature>
<dbReference type="InterPro" id="IPR036271">
    <property type="entry name" value="Tet_transcr_reg_TetR-rel_C_sf"/>
</dbReference>
<accession>A0A4Y6PYU5</accession>
<gene>
    <name evidence="7" type="ORF">FIV42_22610</name>
</gene>
<dbReference type="GO" id="GO:0000976">
    <property type="term" value="F:transcription cis-regulatory region binding"/>
    <property type="evidence" value="ECO:0007669"/>
    <property type="project" value="TreeGrafter"/>
</dbReference>
<dbReference type="Gene3D" id="1.10.10.60">
    <property type="entry name" value="Homeodomain-like"/>
    <property type="match status" value="1"/>
</dbReference>
<sequence>MASRKEQKRMTREAILDAALEEFEEVGFEDATLRSIAGRADISAGSIIHHFGDKRQLLHAALFADLEETMAAALEAPGEGPLVEQLMQLTRVVFGYYRRRPDLSRTLLKESLFAEPPWAQRFAGQVAQIHAKIAQLAQGAIERGELRADTDIALLGMSYFSFFYFALISWVQGAYEHPVALVERQLIQHLDGLRP</sequence>
<dbReference type="EMBL" id="CP041186">
    <property type="protein sequence ID" value="QDG53433.1"/>
    <property type="molecule type" value="Genomic_DNA"/>
</dbReference>
<evidence type="ECO:0000256" key="2">
    <source>
        <dbReference type="ARBA" id="ARBA00023125"/>
    </source>
</evidence>
<dbReference type="Proteomes" id="UP000315995">
    <property type="component" value="Chromosome"/>
</dbReference>
<feature type="transmembrane region" description="Helical" evidence="5">
    <location>
        <begin position="152"/>
        <end position="171"/>
    </location>
</feature>
<dbReference type="PROSITE" id="PS50977">
    <property type="entry name" value="HTH_TETR_2"/>
    <property type="match status" value="1"/>
</dbReference>
<evidence type="ECO:0000313" key="8">
    <source>
        <dbReference type="Proteomes" id="UP000315995"/>
    </source>
</evidence>
<keyword evidence="5" id="KW-0812">Transmembrane</keyword>
<dbReference type="OrthoDB" id="9811084at2"/>
<evidence type="ECO:0000313" key="7">
    <source>
        <dbReference type="EMBL" id="QDG53433.1"/>
    </source>
</evidence>
<keyword evidence="1" id="KW-0805">Transcription regulation</keyword>
<dbReference type="SUPFAM" id="SSF48498">
    <property type="entry name" value="Tetracyclin repressor-like, C-terminal domain"/>
    <property type="match status" value="1"/>
</dbReference>
<protein>
    <submittedName>
        <fullName evidence="7">TetR/AcrR family transcriptional regulator</fullName>
    </submittedName>
</protein>
<evidence type="ECO:0000256" key="5">
    <source>
        <dbReference type="SAM" id="Phobius"/>
    </source>
</evidence>
<dbReference type="SUPFAM" id="SSF46689">
    <property type="entry name" value="Homeodomain-like"/>
    <property type="match status" value="1"/>
</dbReference>
<evidence type="ECO:0000259" key="6">
    <source>
        <dbReference type="PROSITE" id="PS50977"/>
    </source>
</evidence>
<reference evidence="7 8" key="1">
    <citation type="submission" date="2019-06" db="EMBL/GenBank/DDBJ databases">
        <title>Persicimonas caeni gen. nov., sp. nov., a predatory bacterium isolated from solar saltern.</title>
        <authorList>
            <person name="Wang S."/>
        </authorList>
    </citation>
    <scope>NUCLEOTIDE SEQUENCE [LARGE SCALE GENOMIC DNA]</scope>
    <source>
        <strain evidence="7 8">YN101</strain>
    </source>
</reference>
<keyword evidence="5" id="KW-1133">Transmembrane helix</keyword>
<accession>A0A5B8YAG8</accession>
<name>A0A4Y6PYU5_PERCE</name>
<dbReference type="RefSeq" id="WP_141199889.1">
    <property type="nucleotide sequence ID" value="NZ_CP041186.1"/>
</dbReference>
<dbReference type="GO" id="GO:0003700">
    <property type="term" value="F:DNA-binding transcription factor activity"/>
    <property type="evidence" value="ECO:0007669"/>
    <property type="project" value="TreeGrafter"/>
</dbReference>
<dbReference type="InterPro" id="IPR050109">
    <property type="entry name" value="HTH-type_TetR-like_transc_reg"/>
</dbReference>
<evidence type="ECO:0000256" key="3">
    <source>
        <dbReference type="ARBA" id="ARBA00023163"/>
    </source>
</evidence>
<dbReference type="InterPro" id="IPR009057">
    <property type="entry name" value="Homeodomain-like_sf"/>
</dbReference>
<organism evidence="7 8">
    <name type="scientific">Persicimonas caeni</name>
    <dbReference type="NCBI Taxonomy" id="2292766"/>
    <lineage>
        <taxon>Bacteria</taxon>
        <taxon>Deltaproteobacteria</taxon>
        <taxon>Bradymonadales</taxon>
        <taxon>Bradymonadaceae</taxon>
        <taxon>Persicimonas</taxon>
    </lineage>
</organism>
<evidence type="ECO:0000256" key="4">
    <source>
        <dbReference type="PROSITE-ProRule" id="PRU00335"/>
    </source>
</evidence>
<keyword evidence="8" id="KW-1185">Reference proteome</keyword>
<evidence type="ECO:0000256" key="1">
    <source>
        <dbReference type="ARBA" id="ARBA00023015"/>
    </source>
</evidence>
<dbReference type="PANTHER" id="PTHR30055:SF234">
    <property type="entry name" value="HTH-TYPE TRANSCRIPTIONAL REGULATOR BETI"/>
    <property type="match status" value="1"/>
</dbReference>
<proteinExistence type="predicted"/>
<dbReference type="Gene3D" id="1.10.357.10">
    <property type="entry name" value="Tetracycline Repressor, domain 2"/>
    <property type="match status" value="1"/>
</dbReference>